<dbReference type="AlphaFoldDB" id="A0AA38FT94"/>
<evidence type="ECO:0000313" key="3">
    <source>
        <dbReference type="Proteomes" id="UP000824469"/>
    </source>
</evidence>
<protein>
    <submittedName>
        <fullName evidence="2">Uncharacterized protein</fullName>
    </submittedName>
</protein>
<organism evidence="2 3">
    <name type="scientific">Taxus chinensis</name>
    <name type="common">Chinese yew</name>
    <name type="synonym">Taxus wallichiana var. chinensis</name>
    <dbReference type="NCBI Taxonomy" id="29808"/>
    <lineage>
        <taxon>Eukaryota</taxon>
        <taxon>Viridiplantae</taxon>
        <taxon>Streptophyta</taxon>
        <taxon>Embryophyta</taxon>
        <taxon>Tracheophyta</taxon>
        <taxon>Spermatophyta</taxon>
        <taxon>Pinopsida</taxon>
        <taxon>Pinidae</taxon>
        <taxon>Conifers II</taxon>
        <taxon>Cupressales</taxon>
        <taxon>Taxaceae</taxon>
        <taxon>Taxus</taxon>
    </lineage>
</organism>
<feature type="region of interest" description="Disordered" evidence="1">
    <location>
        <begin position="53"/>
        <end position="76"/>
    </location>
</feature>
<feature type="non-terminal residue" evidence="2">
    <location>
        <position position="1"/>
    </location>
</feature>
<dbReference type="EMBL" id="JAHRHJ020000007">
    <property type="protein sequence ID" value="KAH9309353.1"/>
    <property type="molecule type" value="Genomic_DNA"/>
</dbReference>
<feature type="non-terminal residue" evidence="2">
    <location>
        <position position="91"/>
    </location>
</feature>
<evidence type="ECO:0000256" key="1">
    <source>
        <dbReference type="SAM" id="MobiDB-lite"/>
    </source>
</evidence>
<feature type="compositionally biased region" description="Basic and acidic residues" evidence="1">
    <location>
        <begin position="53"/>
        <end position="64"/>
    </location>
</feature>
<dbReference type="Proteomes" id="UP000824469">
    <property type="component" value="Unassembled WGS sequence"/>
</dbReference>
<reference evidence="2 3" key="1">
    <citation type="journal article" date="2021" name="Nat. Plants">
        <title>The Taxus genome provides insights into paclitaxel biosynthesis.</title>
        <authorList>
            <person name="Xiong X."/>
            <person name="Gou J."/>
            <person name="Liao Q."/>
            <person name="Li Y."/>
            <person name="Zhou Q."/>
            <person name="Bi G."/>
            <person name="Li C."/>
            <person name="Du R."/>
            <person name="Wang X."/>
            <person name="Sun T."/>
            <person name="Guo L."/>
            <person name="Liang H."/>
            <person name="Lu P."/>
            <person name="Wu Y."/>
            <person name="Zhang Z."/>
            <person name="Ro D.K."/>
            <person name="Shang Y."/>
            <person name="Huang S."/>
            <person name="Yan J."/>
        </authorList>
    </citation>
    <scope>NUCLEOTIDE SEQUENCE [LARGE SCALE GENOMIC DNA]</scope>
    <source>
        <strain evidence="2">Ta-2019</strain>
    </source>
</reference>
<comment type="caution">
    <text evidence="2">The sequence shown here is derived from an EMBL/GenBank/DDBJ whole genome shotgun (WGS) entry which is preliminary data.</text>
</comment>
<proteinExistence type="predicted"/>
<name>A0AA38FT94_TAXCH</name>
<evidence type="ECO:0000313" key="2">
    <source>
        <dbReference type="EMBL" id="KAH9309353.1"/>
    </source>
</evidence>
<gene>
    <name evidence="2" type="ORF">KI387_037264</name>
</gene>
<keyword evidence="3" id="KW-1185">Reference proteome</keyword>
<sequence>GKKIEELVKDFMKGRKIEIFFSKGNDESLKEPANIEQKLKEFGKLGDFGLEESVKEQSKGEENLGQKVSWDPHAGEEMIGRNSCNLFAEEM</sequence>
<accession>A0AA38FT94</accession>